<keyword evidence="2" id="KW-1185">Reference proteome</keyword>
<evidence type="ECO:0000313" key="1">
    <source>
        <dbReference type="EMBL" id="RRJ90092.1"/>
    </source>
</evidence>
<dbReference type="OrthoDB" id="706715at2"/>
<protein>
    <submittedName>
        <fullName evidence="1">Uncharacterized protein</fullName>
    </submittedName>
</protein>
<sequence>MPVSFAFIVFMIVFVFKKSIKSKPQNNHLIFSDTATINTQNLKEITTRPFLFGIENKIISDENLFYNNDELVAVNKQYEKAVSKLSEITELSTTSTINKNRKIWQIKINRENEPEIIFKFAHNYTIWNKNFLEFIERMNQVNPKAVKTKFNLFSM</sequence>
<comment type="caution">
    <text evidence="1">The sequence shown here is derived from an EMBL/GenBank/DDBJ whole genome shotgun (WGS) entry which is preliminary data.</text>
</comment>
<dbReference type="AlphaFoldDB" id="A0A3P3W4W4"/>
<organism evidence="1 2">
    <name type="scientific">Paenimyroides tangerinum</name>
    <dbReference type="NCBI Taxonomy" id="2488728"/>
    <lineage>
        <taxon>Bacteria</taxon>
        <taxon>Pseudomonadati</taxon>
        <taxon>Bacteroidota</taxon>
        <taxon>Flavobacteriia</taxon>
        <taxon>Flavobacteriales</taxon>
        <taxon>Flavobacteriaceae</taxon>
        <taxon>Paenimyroides</taxon>
    </lineage>
</organism>
<name>A0A3P3W4W4_9FLAO</name>
<dbReference type="RefSeq" id="WP_125019279.1">
    <property type="nucleotide sequence ID" value="NZ_RQVQ01000020.1"/>
</dbReference>
<dbReference type="EMBL" id="RQVQ01000020">
    <property type="protein sequence ID" value="RRJ90092.1"/>
    <property type="molecule type" value="Genomic_DNA"/>
</dbReference>
<reference evidence="1 2" key="1">
    <citation type="submission" date="2018-11" db="EMBL/GenBank/DDBJ databases">
        <title>Flavobacterium sp. nov., YIM 102701-2 draft genome.</title>
        <authorList>
            <person name="Li G."/>
            <person name="Jiang Y."/>
        </authorList>
    </citation>
    <scope>NUCLEOTIDE SEQUENCE [LARGE SCALE GENOMIC DNA]</scope>
    <source>
        <strain evidence="1 2">YIM 102701-2</strain>
    </source>
</reference>
<evidence type="ECO:0000313" key="2">
    <source>
        <dbReference type="Proteomes" id="UP000275719"/>
    </source>
</evidence>
<gene>
    <name evidence="1" type="ORF">EG240_10100</name>
</gene>
<proteinExistence type="predicted"/>
<accession>A0A3P3W4W4</accession>
<dbReference type="Proteomes" id="UP000275719">
    <property type="component" value="Unassembled WGS sequence"/>
</dbReference>